<keyword evidence="1" id="KW-1003">Cell membrane</keyword>
<evidence type="ECO:0000259" key="8">
    <source>
        <dbReference type="Pfam" id="PF08478"/>
    </source>
</evidence>
<protein>
    <submittedName>
        <fullName evidence="9">Cell division protein FtsQ</fullName>
    </submittedName>
</protein>
<keyword evidence="10" id="KW-1185">Reference proteome</keyword>
<proteinExistence type="predicted"/>
<keyword evidence="7" id="KW-0472">Membrane</keyword>
<evidence type="ECO:0000256" key="2">
    <source>
        <dbReference type="ARBA" id="ARBA00022618"/>
    </source>
</evidence>
<keyword evidence="4 7" id="KW-1133">Transmembrane helix</keyword>
<gene>
    <name evidence="9" type="ORF">CJ216_00595</name>
</gene>
<evidence type="ECO:0000313" key="9">
    <source>
        <dbReference type="EMBL" id="PMC42650.1"/>
    </source>
</evidence>
<dbReference type="PANTHER" id="PTHR37820:SF1">
    <property type="entry name" value="CELL DIVISION PROTEIN FTSQ"/>
    <property type="match status" value="1"/>
</dbReference>
<evidence type="ECO:0000256" key="4">
    <source>
        <dbReference type="ARBA" id="ARBA00022989"/>
    </source>
</evidence>
<feature type="domain" description="POTRA" evidence="8">
    <location>
        <begin position="122"/>
        <end position="186"/>
    </location>
</feature>
<feature type="region of interest" description="Disordered" evidence="6">
    <location>
        <begin position="1"/>
        <end position="40"/>
    </location>
</feature>
<dbReference type="GO" id="GO:0051301">
    <property type="term" value="P:cell division"/>
    <property type="evidence" value="ECO:0007669"/>
    <property type="project" value="UniProtKB-KW"/>
</dbReference>
<dbReference type="InterPro" id="IPR050487">
    <property type="entry name" value="FtsQ_DivIB"/>
</dbReference>
<evidence type="ECO:0000256" key="6">
    <source>
        <dbReference type="SAM" id="MobiDB-lite"/>
    </source>
</evidence>
<dbReference type="AlphaFoldDB" id="A0A2N6RX12"/>
<dbReference type="Gene3D" id="3.10.20.310">
    <property type="entry name" value="membrane protein fhac"/>
    <property type="match status" value="1"/>
</dbReference>
<reference evidence="9 10" key="1">
    <citation type="submission" date="2017-09" db="EMBL/GenBank/DDBJ databases">
        <title>Bacterial strain isolated from the female urinary microbiota.</title>
        <authorList>
            <person name="Thomas-White K."/>
            <person name="Kumar N."/>
            <person name="Forster S."/>
            <person name="Putonti C."/>
            <person name="Lawley T."/>
            <person name="Wolfe A.J."/>
        </authorList>
    </citation>
    <scope>NUCLEOTIDE SEQUENCE [LARGE SCALE GENOMIC DNA]</scope>
    <source>
        <strain evidence="9 10">UMB1686</strain>
    </source>
</reference>
<name>A0A2N6RX12_9BIFI</name>
<evidence type="ECO:0000313" key="10">
    <source>
        <dbReference type="Proteomes" id="UP000235771"/>
    </source>
</evidence>
<evidence type="ECO:0000256" key="7">
    <source>
        <dbReference type="SAM" id="Phobius"/>
    </source>
</evidence>
<organism evidence="9 10">
    <name type="scientific">Gardnerella greenwoodii</name>
    <dbReference type="NCBI Taxonomy" id="2914925"/>
    <lineage>
        <taxon>Bacteria</taxon>
        <taxon>Bacillati</taxon>
        <taxon>Actinomycetota</taxon>
        <taxon>Actinomycetes</taxon>
        <taxon>Bifidobacteriales</taxon>
        <taxon>Bifidobacteriaceae</taxon>
        <taxon>Gardnerella</taxon>
    </lineage>
</organism>
<keyword evidence="5" id="KW-0131">Cell cycle</keyword>
<dbReference type="RefSeq" id="WP_102694570.1">
    <property type="nucleotide sequence ID" value="NZ_JAKNCL010000002.1"/>
</dbReference>
<evidence type="ECO:0000256" key="1">
    <source>
        <dbReference type="ARBA" id="ARBA00022475"/>
    </source>
</evidence>
<comment type="caution">
    <text evidence="9">The sequence shown here is derived from an EMBL/GenBank/DDBJ whole genome shotgun (WGS) entry which is preliminary data.</text>
</comment>
<sequence>MGRVIVSKSNDSSENKPRPRTVKSLNLADANPNREEKHQGKFVDARRLPGLDFIKKTLSQTSGSFGMMTRPRIVNFKERLKERKSAYLKFTLKRVLAAIAVIAVLAALLWLLFFSPAFRLQLDDITISGSNEWVSEQKIESIASTQVDKSLFLVSSQEVIGQLKDIPGVTEAKVTKNFPHSLQITVRAQRPAAMLKTRESSKLTAVDAKGRVLNAVAQASIKGIPVIEVGDIQRSLNNRAVLEAVKIVSSLPESMRARVTKVSAKTQDSVETELGDVKRTIVWGDSSQIELKKAIVAKIIDDPSKIGDKHRLDVSAPVRPILK</sequence>
<dbReference type="Proteomes" id="UP000235771">
    <property type="component" value="Unassembled WGS sequence"/>
</dbReference>
<dbReference type="GeneID" id="98326544"/>
<dbReference type="PANTHER" id="PTHR37820">
    <property type="entry name" value="CELL DIVISION PROTEIN DIVIB"/>
    <property type="match status" value="1"/>
</dbReference>
<accession>A0A2N6RX12</accession>
<dbReference type="GO" id="GO:0005886">
    <property type="term" value="C:plasma membrane"/>
    <property type="evidence" value="ECO:0007669"/>
    <property type="project" value="TreeGrafter"/>
</dbReference>
<dbReference type="InterPro" id="IPR013685">
    <property type="entry name" value="POTRA_FtsQ_type"/>
</dbReference>
<dbReference type="EMBL" id="PNGV01000001">
    <property type="protein sequence ID" value="PMC42650.1"/>
    <property type="molecule type" value="Genomic_DNA"/>
</dbReference>
<evidence type="ECO:0000256" key="5">
    <source>
        <dbReference type="ARBA" id="ARBA00023306"/>
    </source>
</evidence>
<evidence type="ECO:0000256" key="3">
    <source>
        <dbReference type="ARBA" id="ARBA00022692"/>
    </source>
</evidence>
<feature type="transmembrane region" description="Helical" evidence="7">
    <location>
        <begin position="95"/>
        <end position="118"/>
    </location>
</feature>
<keyword evidence="2 9" id="KW-0132">Cell division</keyword>
<dbReference type="Pfam" id="PF08478">
    <property type="entry name" value="POTRA_1"/>
    <property type="match status" value="1"/>
</dbReference>
<keyword evidence="3 7" id="KW-0812">Transmembrane</keyword>